<evidence type="ECO:0000256" key="7">
    <source>
        <dbReference type="ARBA" id="ARBA00023157"/>
    </source>
</evidence>
<keyword evidence="5" id="KW-0964">Secreted</keyword>
<evidence type="ECO:0000256" key="3">
    <source>
        <dbReference type="ARBA" id="ARBA00019589"/>
    </source>
</evidence>
<keyword evidence="11" id="KW-1185">Reference proteome</keyword>
<evidence type="ECO:0000256" key="4">
    <source>
        <dbReference type="ARBA" id="ARBA00022448"/>
    </source>
</evidence>
<evidence type="ECO:0000256" key="2">
    <source>
        <dbReference type="ARBA" id="ARBA00006348"/>
    </source>
</evidence>
<evidence type="ECO:0000256" key="6">
    <source>
        <dbReference type="ARBA" id="ARBA00022729"/>
    </source>
</evidence>
<keyword evidence="4" id="KW-0813">Transport</keyword>
<organism evidence="10 11">
    <name type="scientific">Orchesella dallaii</name>
    <dbReference type="NCBI Taxonomy" id="48710"/>
    <lineage>
        <taxon>Eukaryota</taxon>
        <taxon>Metazoa</taxon>
        <taxon>Ecdysozoa</taxon>
        <taxon>Arthropoda</taxon>
        <taxon>Hexapoda</taxon>
        <taxon>Collembola</taxon>
        <taxon>Entomobryomorpha</taxon>
        <taxon>Entomobryoidea</taxon>
        <taxon>Orchesellidae</taxon>
        <taxon>Orchesellinae</taxon>
        <taxon>Orchesella</taxon>
    </lineage>
</organism>
<dbReference type="PANTHER" id="PTHR12738">
    <property type="entry name" value="NEUROENDOCRINE PROTEIN 7B2"/>
    <property type="match status" value="1"/>
</dbReference>
<evidence type="ECO:0000256" key="5">
    <source>
        <dbReference type="ARBA" id="ARBA00022525"/>
    </source>
</evidence>
<sequence>MEKILFVFLGVLAAAFGYAPLREPSTDGFSKSTSFLQDVMERINRDMDTEGTFLDFGNKMDEFGPVPGIFLPGRATKDAEFMDTGDYDMLLGPGHVSNRDQEYLQHSSLFGHKFMSGGAGEALHQAKGQKIPSEVKSDAVLPAYCNPPNPCPVDYTSEDGCIEPHAFENTASFSRAYQASQDCMCDTEHMFDCPMLSDAEDTDLDFSGQQLLADLQVEGQHKSLVAKKFYNKKSHEDRLSRLNTMAKEAAAAVHEAGAKPEDNPFLQGDKLPIAAKKGNHALVS</sequence>
<gene>
    <name evidence="10" type="ORF">ODALV1_LOCUS7636</name>
</gene>
<comment type="caution">
    <text evidence="10">The sequence shown here is derived from an EMBL/GenBank/DDBJ whole genome shotgun (WGS) entry which is preliminary data.</text>
</comment>
<dbReference type="PANTHER" id="PTHR12738:SF0">
    <property type="entry name" value="NEUROENDOCRINE PROTEIN 7B2"/>
    <property type="match status" value="1"/>
</dbReference>
<feature type="chain" id="PRO_5047049085" description="Neuroendocrine protein 7B2" evidence="9">
    <location>
        <begin position="18"/>
        <end position="284"/>
    </location>
</feature>
<evidence type="ECO:0000256" key="8">
    <source>
        <dbReference type="ARBA" id="ARBA00023186"/>
    </source>
</evidence>
<evidence type="ECO:0000313" key="11">
    <source>
        <dbReference type="Proteomes" id="UP001642540"/>
    </source>
</evidence>
<name>A0ABP1Q5W1_9HEXA</name>
<protein>
    <recommendedName>
        <fullName evidence="3">Neuroendocrine protein 7B2</fullName>
    </recommendedName>
</protein>
<evidence type="ECO:0000256" key="9">
    <source>
        <dbReference type="SAM" id="SignalP"/>
    </source>
</evidence>
<proteinExistence type="inferred from homology"/>
<keyword evidence="8" id="KW-0143">Chaperone</keyword>
<dbReference type="Proteomes" id="UP001642540">
    <property type="component" value="Unassembled WGS sequence"/>
</dbReference>
<reference evidence="10 11" key="1">
    <citation type="submission" date="2024-08" db="EMBL/GenBank/DDBJ databases">
        <authorList>
            <person name="Cucini C."/>
            <person name="Frati F."/>
        </authorList>
    </citation>
    <scope>NUCLEOTIDE SEQUENCE [LARGE SCALE GENOMIC DNA]</scope>
</reference>
<keyword evidence="7" id="KW-1015">Disulfide bond</keyword>
<evidence type="ECO:0000256" key="1">
    <source>
        <dbReference type="ARBA" id="ARBA00004613"/>
    </source>
</evidence>
<dbReference type="InterPro" id="IPR007945">
    <property type="entry name" value="Secretogranin_V"/>
</dbReference>
<comment type="similarity">
    <text evidence="2">Belongs to the 7B2 family.</text>
</comment>
<dbReference type="Pfam" id="PF05281">
    <property type="entry name" value="Secretogranin_V"/>
    <property type="match status" value="1"/>
</dbReference>
<keyword evidence="6 9" id="KW-0732">Signal</keyword>
<accession>A0ABP1Q5W1</accession>
<evidence type="ECO:0000313" key="10">
    <source>
        <dbReference type="EMBL" id="CAL8090414.1"/>
    </source>
</evidence>
<dbReference type="EMBL" id="CAXLJM020000024">
    <property type="protein sequence ID" value="CAL8090414.1"/>
    <property type="molecule type" value="Genomic_DNA"/>
</dbReference>
<comment type="subcellular location">
    <subcellularLocation>
        <location evidence="1">Secreted</location>
    </subcellularLocation>
</comment>
<feature type="signal peptide" evidence="9">
    <location>
        <begin position="1"/>
        <end position="17"/>
    </location>
</feature>